<evidence type="ECO:0000313" key="2">
    <source>
        <dbReference type="Proteomes" id="UP000004324"/>
    </source>
</evidence>
<accession>I9B371</accession>
<organism evidence="1 2">
    <name type="scientific">Pelosinus fermentans B4</name>
    <dbReference type="NCBI Taxonomy" id="1149862"/>
    <lineage>
        <taxon>Bacteria</taxon>
        <taxon>Bacillati</taxon>
        <taxon>Bacillota</taxon>
        <taxon>Negativicutes</taxon>
        <taxon>Selenomonadales</taxon>
        <taxon>Sporomusaceae</taxon>
        <taxon>Pelosinus</taxon>
    </lineage>
</organism>
<keyword evidence="2" id="KW-1185">Reference proteome</keyword>
<reference evidence="1 2" key="1">
    <citation type="journal article" date="2012" name="J. Bacteriol.">
        <title>Draft Genome Sequences for Two Metal-Reducing Pelosinus fermentans Strains Isolated from a Cr(VI)-Contaminated Site and for Type Strain R7.</title>
        <authorList>
            <person name="Brown S.D."/>
            <person name="Podar M."/>
            <person name="Klingeman D.M."/>
            <person name="Johnson C.M."/>
            <person name="Yang Z.K."/>
            <person name="Utturkar S.M."/>
            <person name="Land M.L."/>
            <person name="Mosher J.J."/>
            <person name="Hurt R.A.Jr."/>
            <person name="Phelps T.J."/>
            <person name="Palumbo A.V."/>
            <person name="Arkin A.P."/>
            <person name="Hazen T.C."/>
            <person name="Elias D.A."/>
        </authorList>
    </citation>
    <scope>NUCLEOTIDE SEQUENCE [LARGE SCALE GENOMIC DNA]</scope>
    <source>
        <strain evidence="1 2">B4</strain>
    </source>
</reference>
<dbReference type="EMBL" id="AKVJ01000017">
    <property type="protein sequence ID" value="EIW19592.1"/>
    <property type="molecule type" value="Genomic_DNA"/>
</dbReference>
<dbReference type="PATRIC" id="fig|1149862.3.peg.1326"/>
<proteinExistence type="predicted"/>
<protein>
    <submittedName>
        <fullName evidence="1">Uncharacterized protein</fullName>
    </submittedName>
</protein>
<dbReference type="AlphaFoldDB" id="I9B371"/>
<evidence type="ECO:0000313" key="1">
    <source>
        <dbReference type="EMBL" id="EIW19592.1"/>
    </source>
</evidence>
<name>I9B371_9FIRM</name>
<dbReference type="RefSeq" id="WP_007932482.1">
    <property type="nucleotide sequence ID" value="NZ_AKVJ01000017.1"/>
</dbReference>
<sequence>MRKIAHIEEVEQLKGVSSEVVDVIREAVTILDIEYGQSRDVDHGNGGYVIIIESKDELQRLKEIHIDVKIAIPEYADKIQCNDGQIFVSILVLLNNDFGIIVVMPMEFIYYTNWVV</sequence>
<gene>
    <name evidence="1" type="ORF">FB4_2775</name>
</gene>
<comment type="caution">
    <text evidence="1">The sequence shown here is derived from an EMBL/GenBank/DDBJ whole genome shotgun (WGS) entry which is preliminary data.</text>
</comment>
<dbReference type="Proteomes" id="UP000004324">
    <property type="component" value="Unassembled WGS sequence"/>
</dbReference>
<dbReference type="OrthoDB" id="1955203at2"/>